<evidence type="ECO:0000256" key="1">
    <source>
        <dbReference type="SAM" id="Coils"/>
    </source>
</evidence>
<keyword evidence="2" id="KW-1133">Transmembrane helix</keyword>
<reference evidence="3 4" key="1">
    <citation type="submission" date="2018-03" db="EMBL/GenBank/DDBJ databases">
        <title>Rhodobacter blasticus.</title>
        <authorList>
            <person name="Meyer T.E."/>
            <person name="Miller S."/>
            <person name="Lodha T."/>
            <person name="Gandham S."/>
            <person name="Chintalapati S."/>
            <person name="Chintalapati V.R."/>
        </authorList>
    </citation>
    <scope>NUCLEOTIDE SEQUENCE [LARGE SCALE GENOMIC DNA]</scope>
    <source>
        <strain evidence="3 4">DSM 2131</strain>
    </source>
</reference>
<keyword evidence="4" id="KW-1185">Reference proteome</keyword>
<dbReference type="GO" id="GO:0004713">
    <property type="term" value="F:protein tyrosine kinase activity"/>
    <property type="evidence" value="ECO:0007669"/>
    <property type="project" value="TreeGrafter"/>
</dbReference>
<evidence type="ECO:0000256" key="2">
    <source>
        <dbReference type="SAM" id="Phobius"/>
    </source>
</evidence>
<keyword evidence="2" id="KW-0812">Transmembrane</keyword>
<keyword evidence="1" id="KW-0175">Coiled coil</keyword>
<dbReference type="AlphaFoldDB" id="A0A2T4J6F7"/>
<dbReference type="PANTHER" id="PTHR32309:SF13">
    <property type="entry name" value="FERRIC ENTEROBACTIN TRANSPORT PROTEIN FEPE"/>
    <property type="match status" value="1"/>
</dbReference>
<evidence type="ECO:0000313" key="3">
    <source>
        <dbReference type="EMBL" id="PTE13467.1"/>
    </source>
</evidence>
<accession>A0A2T4J6F7</accession>
<dbReference type="EMBL" id="PZKE01000014">
    <property type="protein sequence ID" value="PTE13467.1"/>
    <property type="molecule type" value="Genomic_DNA"/>
</dbReference>
<dbReference type="GO" id="GO:0005886">
    <property type="term" value="C:plasma membrane"/>
    <property type="evidence" value="ECO:0007669"/>
    <property type="project" value="TreeGrafter"/>
</dbReference>
<protein>
    <recommendedName>
        <fullName evidence="5">Capsular polysaccharide transport system permease protein</fullName>
    </recommendedName>
</protein>
<keyword evidence="2" id="KW-0472">Membrane</keyword>
<gene>
    <name evidence="3" type="ORF">C5F44_13660</name>
</gene>
<evidence type="ECO:0000313" key="4">
    <source>
        <dbReference type="Proteomes" id="UP000241362"/>
    </source>
</evidence>
<comment type="caution">
    <text evidence="3">The sequence shown here is derived from an EMBL/GenBank/DDBJ whole genome shotgun (WGS) entry which is preliminary data.</text>
</comment>
<sequence>MRVRLRHHLVALSFVLVVLLPSALGAWYLWARAADQYASTVGFSVHHEQTDSALSLLRGIASFSGSSSADTDILYEYIFSQPLVAEIDAEIGLRDMWSKPQGDPVFTFGPDGTIEDLVAYWEDMVTVYYNASTRLIEIRVLAFTAEDAQRISETIFAKSNAMINRLNDIAANDLIRYTSDELARAEAELRRARQALTDFRNRNQLVDPAADLASQSGILAGLQQELTGAMVELDLLRDRGAQEDPRIGPMEKRIRVIEARIAAERQKLGLGADGDGANAMADVVAEYERLQVDREFAETTYAAARAAHEAALTEARRQSRYLAPHIAPTRAESARFPERGKILAVGMVFLFMLWGIAVLLYYSLRDRR</sequence>
<feature type="transmembrane region" description="Helical" evidence="2">
    <location>
        <begin position="342"/>
        <end position="364"/>
    </location>
</feature>
<dbReference type="Proteomes" id="UP000241362">
    <property type="component" value="Unassembled WGS sequence"/>
</dbReference>
<name>A0A2T4J6F7_FUSBL</name>
<dbReference type="PANTHER" id="PTHR32309">
    <property type="entry name" value="TYROSINE-PROTEIN KINASE"/>
    <property type="match status" value="1"/>
</dbReference>
<proteinExistence type="predicted"/>
<evidence type="ECO:0008006" key="5">
    <source>
        <dbReference type="Google" id="ProtNLM"/>
    </source>
</evidence>
<feature type="coiled-coil region" evidence="1">
    <location>
        <begin position="175"/>
        <end position="239"/>
    </location>
</feature>
<organism evidence="3 4">
    <name type="scientific">Fuscovulum blasticum DSM 2131</name>
    <dbReference type="NCBI Taxonomy" id="1188250"/>
    <lineage>
        <taxon>Bacteria</taxon>
        <taxon>Pseudomonadati</taxon>
        <taxon>Pseudomonadota</taxon>
        <taxon>Alphaproteobacteria</taxon>
        <taxon>Rhodobacterales</taxon>
        <taxon>Paracoccaceae</taxon>
        <taxon>Pseudogemmobacter</taxon>
    </lineage>
</organism>
<dbReference type="InterPro" id="IPR050445">
    <property type="entry name" value="Bact_polysacc_biosynth/exp"/>
</dbReference>